<dbReference type="InterPro" id="IPR036388">
    <property type="entry name" value="WH-like_DNA-bd_sf"/>
</dbReference>
<dbReference type="InterPro" id="IPR053812">
    <property type="entry name" value="HTH_Sigma70_ECF-like"/>
</dbReference>
<dbReference type="Gene3D" id="1.10.1740.10">
    <property type="match status" value="1"/>
</dbReference>
<dbReference type="InterPro" id="IPR013325">
    <property type="entry name" value="RNA_pol_sigma_r2"/>
</dbReference>
<evidence type="ECO:0000259" key="1">
    <source>
        <dbReference type="Pfam" id="PF07638"/>
    </source>
</evidence>
<dbReference type="NCBIfam" id="TIGR02937">
    <property type="entry name" value="sigma70-ECF"/>
    <property type="match status" value="1"/>
</dbReference>
<name>A0ABT6FI52_9BACT</name>
<protein>
    <submittedName>
        <fullName evidence="2">Sigma-70 family RNA polymerase sigma factor</fullName>
    </submittedName>
</protein>
<evidence type="ECO:0000313" key="2">
    <source>
        <dbReference type="EMBL" id="MDG3007236.1"/>
    </source>
</evidence>
<keyword evidence="3" id="KW-1185">Reference proteome</keyword>
<organism evidence="2 3">
    <name type="scientific">Paludisphaera mucosa</name>
    <dbReference type="NCBI Taxonomy" id="3030827"/>
    <lineage>
        <taxon>Bacteria</taxon>
        <taxon>Pseudomonadati</taxon>
        <taxon>Planctomycetota</taxon>
        <taxon>Planctomycetia</taxon>
        <taxon>Isosphaerales</taxon>
        <taxon>Isosphaeraceae</taxon>
        <taxon>Paludisphaera</taxon>
    </lineage>
</organism>
<feature type="domain" description="RNA polymerase sigma-70 ECF-like HTH" evidence="1">
    <location>
        <begin position="15"/>
        <end position="191"/>
    </location>
</feature>
<sequence>MATDGARDPWTSIVLLERFRDGDDRAAEALFARYFERLASLARSRLSMRLARRTDPEDVALSAYRSFFVAAREGRYVLGRGGDLWRLLSAIACHKILKQARREGAAKRSRHVEAPLDQDAEANLTGPSHEDAVALADELERVFSLLDPFGRRVLQLQLQGLGTPEIGDALGRSERTVRRTTARIRELLAGRLHDA</sequence>
<dbReference type="SUPFAM" id="SSF88946">
    <property type="entry name" value="Sigma2 domain of RNA polymerase sigma factors"/>
    <property type="match status" value="1"/>
</dbReference>
<dbReference type="InterPro" id="IPR013324">
    <property type="entry name" value="RNA_pol_sigma_r3/r4-like"/>
</dbReference>
<dbReference type="Proteomes" id="UP001216907">
    <property type="component" value="Unassembled WGS sequence"/>
</dbReference>
<dbReference type="Pfam" id="PF07638">
    <property type="entry name" value="Sigma70_ECF"/>
    <property type="match status" value="1"/>
</dbReference>
<proteinExistence type="predicted"/>
<dbReference type="EMBL" id="JARRAG010000002">
    <property type="protein sequence ID" value="MDG3007236.1"/>
    <property type="molecule type" value="Genomic_DNA"/>
</dbReference>
<dbReference type="Gene3D" id="1.10.10.10">
    <property type="entry name" value="Winged helix-like DNA-binding domain superfamily/Winged helix DNA-binding domain"/>
    <property type="match status" value="1"/>
</dbReference>
<dbReference type="InterPro" id="IPR014284">
    <property type="entry name" value="RNA_pol_sigma-70_dom"/>
</dbReference>
<dbReference type="RefSeq" id="WP_277863522.1">
    <property type="nucleotide sequence ID" value="NZ_JARRAG010000002.1"/>
</dbReference>
<reference evidence="2 3" key="1">
    <citation type="submission" date="2023-03" db="EMBL/GenBank/DDBJ databases">
        <title>Paludisphaera mucosa sp. nov. a novel planctomycete from northern fen.</title>
        <authorList>
            <person name="Ivanova A."/>
        </authorList>
    </citation>
    <scope>NUCLEOTIDE SEQUENCE [LARGE SCALE GENOMIC DNA]</scope>
    <source>
        <strain evidence="2 3">Pla2</strain>
    </source>
</reference>
<comment type="caution">
    <text evidence="2">The sequence shown here is derived from an EMBL/GenBank/DDBJ whole genome shotgun (WGS) entry which is preliminary data.</text>
</comment>
<evidence type="ECO:0000313" key="3">
    <source>
        <dbReference type="Proteomes" id="UP001216907"/>
    </source>
</evidence>
<gene>
    <name evidence="2" type="ORF">PZE19_26025</name>
</gene>
<accession>A0ABT6FI52</accession>
<dbReference type="SUPFAM" id="SSF88659">
    <property type="entry name" value="Sigma3 and sigma4 domains of RNA polymerase sigma factors"/>
    <property type="match status" value="1"/>
</dbReference>